<dbReference type="Pfam" id="PF12833">
    <property type="entry name" value="HTH_18"/>
    <property type="match status" value="1"/>
</dbReference>
<sequence>MRSIHVKSLPFKDVIREISEAFHTNFSEKCEEYYLGIPEEFGEGIIRGINFSNGLGIIIYDCVFTEETEIRFTKNDIHPVKYLYTAEGELNHRFADEEEEHQLNKYECAIVSSQGHKGHVINFKANEKTYVLSLEIDRKRFFSKLECELTELSEKLKSLFLDTNASNSFYHKGYYSIAFDQLMASLNDHDGEMMVRKLFLEGKALEIFIKQIILFDDDLKSESTKSLLRKSELFTIRESANYINENLEKNITIKDLARDFGLNPNKLQAGFKFLFRLTVNEYIMQQRMLKASTLLKTTDHSLSQIAEAISISSKSYFSKSFKKHFGVLPSEYLNKN</sequence>
<comment type="caution">
    <text evidence="5">The sequence shown here is derived from an EMBL/GenBank/DDBJ whole genome shotgun (WGS) entry which is preliminary data.</text>
</comment>
<dbReference type="EMBL" id="QKYV01000004">
    <property type="protein sequence ID" value="PZW40759.1"/>
    <property type="molecule type" value="Genomic_DNA"/>
</dbReference>
<dbReference type="PANTHER" id="PTHR47893">
    <property type="entry name" value="REGULATORY PROTEIN PCHR"/>
    <property type="match status" value="1"/>
</dbReference>
<accession>A0A2W7I3I0</accession>
<dbReference type="GO" id="GO:0043565">
    <property type="term" value="F:sequence-specific DNA binding"/>
    <property type="evidence" value="ECO:0007669"/>
    <property type="project" value="InterPro"/>
</dbReference>
<reference evidence="5 6" key="1">
    <citation type="submission" date="2018-06" db="EMBL/GenBank/DDBJ databases">
        <title>Genomic Encyclopedia of Archaeal and Bacterial Type Strains, Phase II (KMG-II): from individual species to whole genera.</title>
        <authorList>
            <person name="Goeker M."/>
        </authorList>
    </citation>
    <scope>NUCLEOTIDE SEQUENCE [LARGE SCALE GENOMIC DNA]</scope>
    <source>
        <strain evidence="5 6">DSM 15361</strain>
    </source>
</reference>
<evidence type="ECO:0000256" key="1">
    <source>
        <dbReference type="ARBA" id="ARBA00023015"/>
    </source>
</evidence>
<dbReference type="RefSeq" id="WP_111541114.1">
    <property type="nucleotide sequence ID" value="NZ_QKYV01000004.1"/>
</dbReference>
<dbReference type="SUPFAM" id="SSF46689">
    <property type="entry name" value="Homeodomain-like"/>
    <property type="match status" value="2"/>
</dbReference>
<dbReference type="Gene3D" id="1.10.10.60">
    <property type="entry name" value="Homeodomain-like"/>
    <property type="match status" value="2"/>
</dbReference>
<evidence type="ECO:0000313" key="5">
    <source>
        <dbReference type="EMBL" id="PZW40759.1"/>
    </source>
</evidence>
<feature type="domain" description="HTH araC/xylS-type" evidence="4">
    <location>
        <begin position="237"/>
        <end position="335"/>
    </location>
</feature>
<dbReference type="Proteomes" id="UP000249542">
    <property type="component" value="Unassembled WGS sequence"/>
</dbReference>
<dbReference type="AlphaFoldDB" id="A0A2W7I3I0"/>
<dbReference type="PROSITE" id="PS01124">
    <property type="entry name" value="HTH_ARAC_FAMILY_2"/>
    <property type="match status" value="1"/>
</dbReference>
<organism evidence="5 6">
    <name type="scientific">Mesonia algae</name>
    <dbReference type="NCBI Taxonomy" id="213248"/>
    <lineage>
        <taxon>Bacteria</taxon>
        <taxon>Pseudomonadati</taxon>
        <taxon>Bacteroidota</taxon>
        <taxon>Flavobacteriia</taxon>
        <taxon>Flavobacteriales</taxon>
        <taxon>Flavobacteriaceae</taxon>
        <taxon>Mesonia</taxon>
    </lineage>
</organism>
<dbReference type="InterPro" id="IPR053142">
    <property type="entry name" value="PchR_regulatory_protein"/>
</dbReference>
<keyword evidence="3" id="KW-0804">Transcription</keyword>
<dbReference type="GO" id="GO:0003700">
    <property type="term" value="F:DNA-binding transcription factor activity"/>
    <property type="evidence" value="ECO:0007669"/>
    <property type="project" value="InterPro"/>
</dbReference>
<gene>
    <name evidence="5" type="ORF">LX95_01827</name>
</gene>
<evidence type="ECO:0000259" key="4">
    <source>
        <dbReference type="PROSITE" id="PS01124"/>
    </source>
</evidence>
<dbReference type="PANTHER" id="PTHR47893:SF1">
    <property type="entry name" value="REGULATORY PROTEIN PCHR"/>
    <property type="match status" value="1"/>
</dbReference>
<dbReference type="InterPro" id="IPR009057">
    <property type="entry name" value="Homeodomain-like_sf"/>
</dbReference>
<keyword evidence="1" id="KW-0805">Transcription regulation</keyword>
<proteinExistence type="predicted"/>
<protein>
    <submittedName>
        <fullName evidence="5">AraC-like DNA-binding protein</fullName>
    </submittedName>
</protein>
<name>A0A2W7I3I0_9FLAO</name>
<evidence type="ECO:0000313" key="6">
    <source>
        <dbReference type="Proteomes" id="UP000249542"/>
    </source>
</evidence>
<dbReference type="PRINTS" id="PR00032">
    <property type="entry name" value="HTHARAC"/>
</dbReference>
<dbReference type="InterPro" id="IPR020449">
    <property type="entry name" value="Tscrpt_reg_AraC-type_HTH"/>
</dbReference>
<evidence type="ECO:0000256" key="2">
    <source>
        <dbReference type="ARBA" id="ARBA00023125"/>
    </source>
</evidence>
<dbReference type="InterPro" id="IPR018060">
    <property type="entry name" value="HTH_AraC"/>
</dbReference>
<keyword evidence="6" id="KW-1185">Reference proteome</keyword>
<keyword evidence="2 5" id="KW-0238">DNA-binding</keyword>
<evidence type="ECO:0000256" key="3">
    <source>
        <dbReference type="ARBA" id="ARBA00023163"/>
    </source>
</evidence>
<dbReference type="SMART" id="SM00342">
    <property type="entry name" value="HTH_ARAC"/>
    <property type="match status" value="1"/>
</dbReference>